<dbReference type="AlphaFoldDB" id="B6H5Y8"/>
<dbReference type="Proteomes" id="UP000000724">
    <property type="component" value="Contig Pc00c14"/>
</dbReference>
<dbReference type="eggNOG" id="KOG0271">
    <property type="taxonomic scope" value="Eukaryota"/>
</dbReference>
<dbReference type="BioCyc" id="PCHR:PC14G01600-MONOMER"/>
<dbReference type="PROSITE" id="PS50294">
    <property type="entry name" value="WD_REPEATS_REGION"/>
    <property type="match status" value="1"/>
</dbReference>
<dbReference type="GO" id="GO:1990234">
    <property type="term" value="C:transferase complex"/>
    <property type="evidence" value="ECO:0007669"/>
    <property type="project" value="UniProtKB-ARBA"/>
</dbReference>
<reference evidence="8 9" key="1">
    <citation type="journal article" date="2008" name="Nat. Biotechnol.">
        <title>Genome sequencing and analysis of the filamentous fungus Penicillium chrysogenum.</title>
        <authorList>
            <person name="van den Berg M.A."/>
            <person name="Albang R."/>
            <person name="Albermann K."/>
            <person name="Badger J.H."/>
            <person name="Daran J.-M."/>
            <person name="Driessen A.J.M."/>
            <person name="Garcia-Estrada C."/>
            <person name="Fedorova N.D."/>
            <person name="Harris D.M."/>
            <person name="Heijne W.H.M."/>
            <person name="Joardar V.S."/>
            <person name="Kiel J.A.K.W."/>
            <person name="Kovalchuk A."/>
            <person name="Martin J.F."/>
            <person name="Nierman W.C."/>
            <person name="Nijland J.G."/>
            <person name="Pronk J.T."/>
            <person name="Roubos J.A."/>
            <person name="van der Klei I.J."/>
            <person name="van Peij N.N.M.E."/>
            <person name="Veenhuis M."/>
            <person name="von Doehren H."/>
            <person name="Wagner C."/>
            <person name="Wortman J.R."/>
            <person name="Bovenberg R.A.L."/>
        </authorList>
    </citation>
    <scope>NUCLEOTIDE SEQUENCE [LARGE SCALE GENOMIC DNA]</scope>
    <source>
        <strain evidence="9">ATCC 28089 / DSM 1075 / NRRL 1951 / Wisconsin 54-1255</strain>
    </source>
</reference>
<protein>
    <recommendedName>
        <fullName evidence="5">Mitochondrial division protein 1</fullName>
    </recommendedName>
</protein>
<dbReference type="InterPro" id="IPR015943">
    <property type="entry name" value="WD40/YVTN_repeat-like_dom_sf"/>
</dbReference>
<dbReference type="OrthoDB" id="538223at2759"/>
<dbReference type="Pfam" id="PF00400">
    <property type="entry name" value="WD40"/>
    <property type="match status" value="2"/>
</dbReference>
<dbReference type="HOGENOM" id="CLU_754594_0_0_1"/>
<proteinExistence type="inferred from homology"/>
<dbReference type="PANTHER" id="PTHR22847">
    <property type="entry name" value="WD40 REPEAT PROTEIN"/>
    <property type="match status" value="1"/>
</dbReference>
<comment type="function">
    <text evidence="6">Involved in mitochondrial fission. Acts as an adapter protein required to form mitochondrial fission complexes. Formation of these complexes is required to promote constriction and fission of the mitochondrial compartment at a late step in mitochondrial division.</text>
</comment>
<dbReference type="EMBL" id="AM920429">
    <property type="protein sequence ID" value="CAP74301.1"/>
    <property type="molecule type" value="Genomic_DNA"/>
</dbReference>
<dbReference type="PROSITE" id="PS50082">
    <property type="entry name" value="WD_REPEATS_2"/>
    <property type="match status" value="2"/>
</dbReference>
<evidence type="ECO:0000256" key="1">
    <source>
        <dbReference type="ARBA" id="ARBA00004570"/>
    </source>
</evidence>
<dbReference type="PROSITE" id="PS00678">
    <property type="entry name" value="WD_REPEATS_1"/>
    <property type="match status" value="2"/>
</dbReference>
<evidence type="ECO:0000256" key="4">
    <source>
        <dbReference type="ARBA" id="ARBA00038415"/>
    </source>
</evidence>
<dbReference type="Gene3D" id="2.130.10.10">
    <property type="entry name" value="YVTN repeat-like/Quinoprotein amine dehydrogenase"/>
    <property type="match status" value="1"/>
</dbReference>
<gene>
    <name evidence="8" type="ORF">Pc14g01600</name>
    <name evidence="8" type="ORF">PCH_Pc14g01600</name>
</gene>
<dbReference type="STRING" id="500485.B6H5Y8"/>
<organism evidence="8 9">
    <name type="scientific">Penicillium rubens (strain ATCC 28089 / DSM 1075 / NRRL 1951 / Wisconsin 54-1255)</name>
    <name type="common">Penicillium chrysogenum</name>
    <dbReference type="NCBI Taxonomy" id="500485"/>
    <lineage>
        <taxon>Eukaryota</taxon>
        <taxon>Fungi</taxon>
        <taxon>Dikarya</taxon>
        <taxon>Ascomycota</taxon>
        <taxon>Pezizomycotina</taxon>
        <taxon>Eurotiomycetes</taxon>
        <taxon>Eurotiomycetidae</taxon>
        <taxon>Eurotiales</taxon>
        <taxon>Aspergillaceae</taxon>
        <taxon>Penicillium</taxon>
        <taxon>Penicillium chrysogenum species complex</taxon>
    </lineage>
</organism>
<accession>B6H5Y8</accession>
<evidence type="ECO:0000256" key="2">
    <source>
        <dbReference type="ARBA" id="ARBA00022574"/>
    </source>
</evidence>
<dbReference type="KEGG" id="pcs:N7525_000160"/>
<comment type="subcellular location">
    <subcellularLocation>
        <location evidence="1">Mitochondrion outer membrane</location>
        <topology evidence="1">Peripheral membrane protein</topology>
        <orientation evidence="1">Cytoplasmic side</orientation>
    </subcellularLocation>
</comment>
<dbReference type="GO" id="GO:0005741">
    <property type="term" value="C:mitochondrial outer membrane"/>
    <property type="evidence" value="ECO:0007669"/>
    <property type="project" value="UniProtKB-SubCell"/>
</dbReference>
<keyword evidence="9" id="KW-1185">Reference proteome</keyword>
<evidence type="ECO:0000256" key="5">
    <source>
        <dbReference type="ARBA" id="ARBA00039789"/>
    </source>
</evidence>
<dbReference type="GeneID" id="8314323"/>
<dbReference type="InterPro" id="IPR036322">
    <property type="entry name" value="WD40_repeat_dom_sf"/>
</dbReference>
<dbReference type="SMART" id="SM00320">
    <property type="entry name" value="WD40"/>
    <property type="match status" value="2"/>
</dbReference>
<name>B6H5Y8_PENRW</name>
<evidence type="ECO:0000313" key="9">
    <source>
        <dbReference type="Proteomes" id="UP000000724"/>
    </source>
</evidence>
<keyword evidence="3" id="KW-0677">Repeat</keyword>
<evidence type="ECO:0000256" key="6">
    <source>
        <dbReference type="ARBA" id="ARBA00043913"/>
    </source>
</evidence>
<dbReference type="PANTHER" id="PTHR22847:SF637">
    <property type="entry name" value="WD REPEAT DOMAIN 5B"/>
    <property type="match status" value="1"/>
</dbReference>
<evidence type="ECO:0000256" key="3">
    <source>
        <dbReference type="ARBA" id="ARBA00022737"/>
    </source>
</evidence>
<comment type="similarity">
    <text evidence="4">Belongs to the WD repeat MDV1/CAF4 family.</text>
</comment>
<evidence type="ECO:0000313" key="8">
    <source>
        <dbReference type="EMBL" id="CAP74301.1"/>
    </source>
</evidence>
<dbReference type="InterPro" id="IPR001680">
    <property type="entry name" value="WD40_rpt"/>
</dbReference>
<feature type="repeat" description="WD" evidence="7">
    <location>
        <begin position="274"/>
        <end position="315"/>
    </location>
</feature>
<dbReference type="GO" id="GO:0005634">
    <property type="term" value="C:nucleus"/>
    <property type="evidence" value="ECO:0007669"/>
    <property type="project" value="TreeGrafter"/>
</dbReference>
<evidence type="ECO:0000256" key="7">
    <source>
        <dbReference type="PROSITE-ProRule" id="PRU00221"/>
    </source>
</evidence>
<dbReference type="SUPFAM" id="SSF50978">
    <property type="entry name" value="WD40 repeat-like"/>
    <property type="match status" value="1"/>
</dbReference>
<dbReference type="VEuPathDB" id="FungiDB:PCH_Pc14g01600"/>
<dbReference type="InterPro" id="IPR019775">
    <property type="entry name" value="WD40_repeat_CS"/>
</dbReference>
<sequence length="367" mass="40587">MFSTDRSCPYGQLDPEERDILSRVQVTAPPGNNEKNRSKTEAIIDEVIQIIEDYSKEYRQAGITIKWSTGEDVDLRKLSRKILNAALSFKDIVSTVVAFDPTHHAASAWAVVSLGLTNGSVVLLESAFPSLVRGEAMSLLGLASKAVGIINALQSNLESNMDLECAGLLQDANRFILKNVQVINNAPLQVYCSALVFAPRSSTIRRLFNSQRSSWISVLPQVEESWGTEPQILKGHSELVSSVAFSRDGQRIISGSYDKSIKLWDAQTGLGLQTHNYSCPIWSVAFSLDGLRIISCYSDDTIKFWDAQTGSEPQTVDGDCGWVEGEKVLWLPREYREYVCSAITDDTIVFGYKDGRVFIVKFCAPLG</sequence>
<feature type="repeat" description="WD" evidence="7">
    <location>
        <begin position="233"/>
        <end position="274"/>
    </location>
</feature>
<keyword evidence="2 7" id="KW-0853">WD repeat</keyword>